<evidence type="ECO:0000313" key="2">
    <source>
        <dbReference type="EMBL" id="QEC49049.1"/>
    </source>
</evidence>
<sequence length="226" mass="23165">MPPDPGDPRPDADTEAVGRAVQAAMRTVQAPQTLRVRLAEQQERSQAGAAVRRGLRRPAVLAGALGALAVALAVVLIALPAGGPGAPSVADAAALALSRPDAPAPAVSATDARLTRAEIGGIAFPNYGHVWPNWRATGARYDDVGDRDAVTVTYRGPVGDVGYTIVGGAPLAVPAGARHLRRGGLDLAVVRRDGATVMTWRLAGHTCVLASRTAGVAQLVRFATLS</sequence>
<name>A0A5B8U7E2_9ACTN</name>
<evidence type="ECO:0000313" key="3">
    <source>
        <dbReference type="Proteomes" id="UP000321805"/>
    </source>
</evidence>
<dbReference type="RefSeq" id="WP_146921268.1">
    <property type="nucleotide sequence ID" value="NZ_CP042430.1"/>
</dbReference>
<organism evidence="2 3">
    <name type="scientific">Baekduia soli</name>
    <dbReference type="NCBI Taxonomy" id="496014"/>
    <lineage>
        <taxon>Bacteria</taxon>
        <taxon>Bacillati</taxon>
        <taxon>Actinomycetota</taxon>
        <taxon>Thermoleophilia</taxon>
        <taxon>Solirubrobacterales</taxon>
        <taxon>Baekduiaceae</taxon>
        <taxon>Baekduia</taxon>
    </lineage>
</organism>
<keyword evidence="1" id="KW-1133">Transmembrane helix</keyword>
<dbReference type="EMBL" id="CP042430">
    <property type="protein sequence ID" value="QEC49049.1"/>
    <property type="molecule type" value="Genomic_DNA"/>
</dbReference>
<dbReference type="AlphaFoldDB" id="A0A5B8U7E2"/>
<proteinExistence type="predicted"/>
<accession>A0A5B8U7E2</accession>
<dbReference type="KEGG" id="bsol:FSW04_16695"/>
<keyword evidence="1" id="KW-0472">Membrane</keyword>
<dbReference type="OrthoDB" id="5245040at2"/>
<evidence type="ECO:0000256" key="1">
    <source>
        <dbReference type="SAM" id="Phobius"/>
    </source>
</evidence>
<keyword evidence="3" id="KW-1185">Reference proteome</keyword>
<protein>
    <submittedName>
        <fullName evidence="2">Uncharacterized protein</fullName>
    </submittedName>
</protein>
<dbReference type="Proteomes" id="UP000321805">
    <property type="component" value="Chromosome"/>
</dbReference>
<reference evidence="2 3" key="1">
    <citation type="journal article" date="2018" name="J. Microbiol.">
        <title>Baekduia soli gen. nov., sp. nov., a novel bacterium isolated from the soil of Baekdu Mountain and proposal of a novel family name, Baekduiaceae fam. nov.</title>
        <authorList>
            <person name="An D.S."/>
            <person name="Siddiqi M.Z."/>
            <person name="Kim K.H."/>
            <person name="Yu H.S."/>
            <person name="Im W.T."/>
        </authorList>
    </citation>
    <scope>NUCLEOTIDE SEQUENCE [LARGE SCALE GENOMIC DNA]</scope>
    <source>
        <strain evidence="2 3">BR7-21</strain>
    </source>
</reference>
<feature type="transmembrane region" description="Helical" evidence="1">
    <location>
        <begin position="59"/>
        <end position="79"/>
    </location>
</feature>
<keyword evidence="1" id="KW-0812">Transmembrane</keyword>
<gene>
    <name evidence="2" type="ORF">FSW04_16695</name>
</gene>